<dbReference type="GO" id="GO:0032040">
    <property type="term" value="C:small-subunit processome"/>
    <property type="evidence" value="ECO:0007669"/>
    <property type="project" value="InterPro"/>
</dbReference>
<dbReference type="EMBL" id="JATAAI010000037">
    <property type="protein sequence ID" value="KAK1734829.1"/>
    <property type="molecule type" value="Genomic_DNA"/>
</dbReference>
<dbReference type="InterPro" id="IPR015943">
    <property type="entry name" value="WD40/YVTN_repeat-like_dom_sf"/>
</dbReference>
<evidence type="ECO:0000256" key="3">
    <source>
        <dbReference type="ARBA" id="ARBA00022552"/>
    </source>
</evidence>
<dbReference type="GO" id="GO:2000234">
    <property type="term" value="P:positive regulation of rRNA processing"/>
    <property type="evidence" value="ECO:0007669"/>
    <property type="project" value="TreeGrafter"/>
</dbReference>
<dbReference type="PANTHER" id="PTHR44215:SF1">
    <property type="entry name" value="WD REPEAT-CONTAINING PROTEIN 75"/>
    <property type="match status" value="1"/>
</dbReference>
<comment type="caution">
    <text evidence="8">The sequence shown here is derived from an EMBL/GenBank/DDBJ whole genome shotgun (WGS) entry which is preliminary data.</text>
</comment>
<keyword evidence="2" id="KW-0690">Ribosome biogenesis</keyword>
<dbReference type="InterPro" id="IPR036322">
    <property type="entry name" value="WD40_repeat_dom_sf"/>
</dbReference>
<dbReference type="GO" id="GO:0006364">
    <property type="term" value="P:rRNA processing"/>
    <property type="evidence" value="ECO:0007669"/>
    <property type="project" value="UniProtKB-KW"/>
</dbReference>
<keyword evidence="7" id="KW-0539">Nucleus</keyword>
<organism evidence="8 9">
    <name type="scientific">Skeletonema marinoi</name>
    <dbReference type="NCBI Taxonomy" id="267567"/>
    <lineage>
        <taxon>Eukaryota</taxon>
        <taxon>Sar</taxon>
        <taxon>Stramenopiles</taxon>
        <taxon>Ochrophyta</taxon>
        <taxon>Bacillariophyta</taxon>
        <taxon>Coscinodiscophyceae</taxon>
        <taxon>Thalassiosirophycidae</taxon>
        <taxon>Thalassiosirales</taxon>
        <taxon>Skeletonemataceae</taxon>
        <taxon>Skeletonema</taxon>
        <taxon>Skeletonema marinoi-dohrnii complex</taxon>
    </lineage>
</organism>
<evidence type="ECO:0000256" key="6">
    <source>
        <dbReference type="ARBA" id="ARBA00023163"/>
    </source>
</evidence>
<sequence length="1022" mass="110714">MSQDKSSETTPSIEYIDGPMLPHLLQGSTDTTIPQTTTSLVPIITPPLATQTAASEEVADAQQYLLVPNSQRIIVRSAHHGKRVCTLVPKGDESIHAVTLVWLPVRGEEADNADDEENDDEEDSGEWVVVAGCSDGTLQEWSITKVSAKSNEEVAPRRVFQLTCSKTEDVNMVHLTSPTVSDAALASSLYEEKGGAPLYGLIHGTGKKSKKSSSCVVSCLLPRFDDNGDDQTEGSIDLKRLVPTKTLKSSTSREEKARLQKSHVCLKKGDSIFGLKAAYRPSSSTALADTMDYEVEEEDSNGISQGDLFLVICASKGFVIYRESIKSSSSSKQEDGGEMVHFELPMKSSYQSKEQSAFSSIAISPDAKNLALGRLSGHMEILDDVFDNVAKFLNAQSNGQDVDQEQHPEAVTVRKSVHWHANPVRALAFLADSGRHKGNSGSLISGGEESVLVTWQLDRDFHRPSHFVSRVGQGGILHTLCCMHTGKIVVFCSDNSVQCFHGANYDRLWTEQGIASMMLHEEGVIKGNEKQQNDIKKGPVLMSKDPITGHPILANLPGGKSQLSPGMVHWYDPKSASVVGTLEVSPYNRVSRRDPRVDPNIPTPAVTHIAIGQDGKDMITVDTVWTENTSVGREYTLVGPQGDETPMSVCTSIKFYSFSDAKGRKPDQRKHRHGDLPMSYELVSSMASPHGREGEVCALAISPNGETACTLSRQEDAFRIWSKNTTYSPSGVPSVMWKCLYKVKTPAGFANLLSQNNYSSPGQNLVAFSSDGSVLSVCYGTHVTLWDHASATLLNSLSSAEGIQHLHFLTKDDDFLLMTSESQVAIKSPFGGAGQSCYLGNDEWSVDLSAFGRDAKVSSVIPFGDSGLGAKGFFAMSVAIDNGAETVVMVVDRSERGVASVKDSDSLMYWRIKGGVSSLCVNECIGSGVELLAITEDCRMLSLNAGIHKAKTLSLKSQSTSISRTQAPVLQVGSEVDSQPMKKRKISTMPRGTGKAQQFDTGFEFPSLSGKFITSFLSKRHG</sequence>
<accession>A0AAD8XVV4</accession>
<evidence type="ECO:0000256" key="4">
    <source>
        <dbReference type="ARBA" id="ARBA00022574"/>
    </source>
</evidence>
<keyword evidence="4" id="KW-0853">WD repeat</keyword>
<keyword evidence="5" id="KW-0677">Repeat</keyword>
<proteinExistence type="predicted"/>
<evidence type="ECO:0000313" key="9">
    <source>
        <dbReference type="Proteomes" id="UP001224775"/>
    </source>
</evidence>
<evidence type="ECO:0000256" key="7">
    <source>
        <dbReference type="ARBA" id="ARBA00023242"/>
    </source>
</evidence>
<dbReference type="GO" id="GO:0045943">
    <property type="term" value="P:positive regulation of transcription by RNA polymerase I"/>
    <property type="evidence" value="ECO:0007669"/>
    <property type="project" value="InterPro"/>
</dbReference>
<keyword evidence="3" id="KW-0698">rRNA processing</keyword>
<dbReference type="AlphaFoldDB" id="A0AAD8XVV4"/>
<evidence type="ECO:0000256" key="2">
    <source>
        <dbReference type="ARBA" id="ARBA00022517"/>
    </source>
</evidence>
<evidence type="ECO:0000256" key="1">
    <source>
        <dbReference type="ARBA" id="ARBA00004604"/>
    </source>
</evidence>
<keyword evidence="6" id="KW-0804">Transcription</keyword>
<protein>
    <submittedName>
        <fullName evidence="8">WD repeat-containing protein 75</fullName>
    </submittedName>
</protein>
<gene>
    <name evidence="8" type="ORF">QTG54_014702</name>
</gene>
<evidence type="ECO:0000313" key="8">
    <source>
        <dbReference type="EMBL" id="KAK1734829.1"/>
    </source>
</evidence>
<evidence type="ECO:0000256" key="5">
    <source>
        <dbReference type="ARBA" id="ARBA00022737"/>
    </source>
</evidence>
<name>A0AAD8XVV4_9STRA</name>
<dbReference type="SUPFAM" id="SSF50978">
    <property type="entry name" value="WD40 repeat-like"/>
    <property type="match status" value="1"/>
</dbReference>
<reference evidence="8" key="1">
    <citation type="submission" date="2023-06" db="EMBL/GenBank/DDBJ databases">
        <title>Survivors Of The Sea: Transcriptome response of Skeletonema marinoi to long-term dormancy.</title>
        <authorList>
            <person name="Pinder M.I.M."/>
            <person name="Kourtchenko O."/>
            <person name="Robertson E.K."/>
            <person name="Larsson T."/>
            <person name="Maumus F."/>
            <person name="Osuna-Cruz C.M."/>
            <person name="Vancaester E."/>
            <person name="Stenow R."/>
            <person name="Vandepoele K."/>
            <person name="Ploug H."/>
            <person name="Bruchert V."/>
            <person name="Godhe A."/>
            <person name="Topel M."/>
        </authorList>
    </citation>
    <scope>NUCLEOTIDE SEQUENCE</scope>
    <source>
        <strain evidence="8">R05AC</strain>
    </source>
</reference>
<dbReference type="GO" id="GO:0003723">
    <property type="term" value="F:RNA binding"/>
    <property type="evidence" value="ECO:0007669"/>
    <property type="project" value="InterPro"/>
</dbReference>
<dbReference type="Proteomes" id="UP001224775">
    <property type="component" value="Unassembled WGS sequence"/>
</dbReference>
<comment type="subcellular location">
    <subcellularLocation>
        <location evidence="1">Nucleus</location>
        <location evidence="1">Nucleolus</location>
    </subcellularLocation>
</comment>
<dbReference type="Gene3D" id="2.130.10.10">
    <property type="entry name" value="YVTN repeat-like/Quinoprotein amine dehydrogenase"/>
    <property type="match status" value="2"/>
</dbReference>
<keyword evidence="9" id="KW-1185">Reference proteome</keyword>
<dbReference type="PANTHER" id="PTHR44215">
    <property type="entry name" value="WD REPEAT-CONTAINING PROTEIN 75"/>
    <property type="match status" value="1"/>
</dbReference>
<dbReference type="InterPro" id="IPR053826">
    <property type="entry name" value="WDR75"/>
</dbReference>